<feature type="domain" description="Fe2OG dioxygenase" evidence="6">
    <location>
        <begin position="205"/>
        <end position="305"/>
    </location>
</feature>
<dbReference type="FunFam" id="2.60.120.330:FF:000001">
    <property type="entry name" value="Protein SRG1"/>
    <property type="match status" value="1"/>
</dbReference>
<keyword evidence="2 5" id="KW-0479">Metal-binding</keyword>
<keyword evidence="4 5" id="KW-0408">Iron</keyword>
<dbReference type="GO" id="GO:0046872">
    <property type="term" value="F:metal ion binding"/>
    <property type="evidence" value="ECO:0007669"/>
    <property type="project" value="UniProtKB-KW"/>
</dbReference>
<keyword evidence="8" id="KW-1185">Reference proteome</keyword>
<dbReference type="GO" id="GO:0016705">
    <property type="term" value="F:oxidoreductase activity, acting on paired donors, with incorporation or reduction of molecular oxygen"/>
    <property type="evidence" value="ECO:0007669"/>
    <property type="project" value="UniProtKB-ARBA"/>
</dbReference>
<dbReference type="Gene3D" id="2.60.120.330">
    <property type="entry name" value="B-lactam Antibiotic, Isopenicillin N Synthase, Chain"/>
    <property type="match status" value="1"/>
</dbReference>
<organism evidence="7 8">
    <name type="scientific">Actinidia chinensis var. chinensis</name>
    <name type="common">Chinese soft-hair kiwi</name>
    <dbReference type="NCBI Taxonomy" id="1590841"/>
    <lineage>
        <taxon>Eukaryota</taxon>
        <taxon>Viridiplantae</taxon>
        <taxon>Streptophyta</taxon>
        <taxon>Embryophyta</taxon>
        <taxon>Tracheophyta</taxon>
        <taxon>Spermatophyta</taxon>
        <taxon>Magnoliopsida</taxon>
        <taxon>eudicotyledons</taxon>
        <taxon>Gunneridae</taxon>
        <taxon>Pentapetalae</taxon>
        <taxon>asterids</taxon>
        <taxon>Ericales</taxon>
        <taxon>Actinidiaceae</taxon>
        <taxon>Actinidia</taxon>
    </lineage>
</organism>
<dbReference type="GO" id="GO:0032259">
    <property type="term" value="P:methylation"/>
    <property type="evidence" value="ECO:0007669"/>
    <property type="project" value="UniProtKB-KW"/>
</dbReference>
<dbReference type="InterPro" id="IPR005123">
    <property type="entry name" value="Oxoglu/Fe-dep_dioxygenase_dom"/>
</dbReference>
<sequence length="365" mass="41380">MASPKPVLGLGRSRMSVQELAKEPMLTIPEHYICADQEPSTLSYGTSLPVIPILDMEQLLMGEATDLELDKLHSICKEWGIFQLVNHGVSSLLVEKMKSEVEEFYKLPVEEKMKYKIKQGDVEGYGQTILVEEAQKVDWADRFYMITNPLHRRKPHLLPQLPSSLRETLESYISELQKLAMTLFGFMAKALKIGKSEMEEMFGDGMQSMRMTYYPPCPQPQKVMGLTAHSDATVITILLQLNGVEGLQVKRDGNWIPVSILPNAFVVNVGDILEIFSNGLYKSIEHRATVNSVKERISIAMFFKPKLESEIGPSSTLINPKNPPLFKRVGMETYFKDFFSRKLNGKSYLEQMRIGNENGEDHNTL</sequence>
<proteinExistence type="inferred from homology"/>
<reference evidence="8" key="2">
    <citation type="journal article" date="2018" name="BMC Genomics">
        <title>A manually annotated Actinidia chinensis var. chinensis (kiwifruit) genome highlights the challenges associated with draft genomes and gene prediction in plants.</title>
        <authorList>
            <person name="Pilkington S.M."/>
            <person name="Crowhurst R."/>
            <person name="Hilario E."/>
            <person name="Nardozza S."/>
            <person name="Fraser L."/>
            <person name="Peng Y."/>
            <person name="Gunaseelan K."/>
            <person name="Simpson R."/>
            <person name="Tahir J."/>
            <person name="Deroles S.C."/>
            <person name="Templeton K."/>
            <person name="Luo Z."/>
            <person name="Davy M."/>
            <person name="Cheng C."/>
            <person name="McNeilage M."/>
            <person name="Scaglione D."/>
            <person name="Liu Y."/>
            <person name="Zhang Q."/>
            <person name="Datson P."/>
            <person name="De Silva N."/>
            <person name="Gardiner S.E."/>
            <person name="Bassett H."/>
            <person name="Chagne D."/>
            <person name="McCallum J."/>
            <person name="Dzierzon H."/>
            <person name="Deng C."/>
            <person name="Wang Y.Y."/>
            <person name="Barron L."/>
            <person name="Manako K."/>
            <person name="Bowen J."/>
            <person name="Foster T.M."/>
            <person name="Erridge Z.A."/>
            <person name="Tiffin H."/>
            <person name="Waite C.N."/>
            <person name="Davies K.M."/>
            <person name="Grierson E.P."/>
            <person name="Laing W.A."/>
            <person name="Kirk R."/>
            <person name="Chen X."/>
            <person name="Wood M."/>
            <person name="Montefiori M."/>
            <person name="Brummell D.A."/>
            <person name="Schwinn K.E."/>
            <person name="Catanach A."/>
            <person name="Fullerton C."/>
            <person name="Li D."/>
            <person name="Meiyalaghan S."/>
            <person name="Nieuwenhuizen N."/>
            <person name="Read N."/>
            <person name="Prakash R."/>
            <person name="Hunter D."/>
            <person name="Zhang H."/>
            <person name="McKenzie M."/>
            <person name="Knabel M."/>
            <person name="Harris A."/>
            <person name="Allan A.C."/>
            <person name="Gleave A."/>
            <person name="Chen A."/>
            <person name="Janssen B.J."/>
            <person name="Plunkett B."/>
            <person name="Ampomah-Dwamena C."/>
            <person name="Voogd C."/>
            <person name="Leif D."/>
            <person name="Lafferty D."/>
            <person name="Souleyre E.J.F."/>
            <person name="Varkonyi-Gasic E."/>
            <person name="Gambi F."/>
            <person name="Hanley J."/>
            <person name="Yao J.L."/>
            <person name="Cheung J."/>
            <person name="David K.M."/>
            <person name="Warren B."/>
            <person name="Marsh K."/>
            <person name="Snowden K.C."/>
            <person name="Lin-Wang K."/>
            <person name="Brian L."/>
            <person name="Martinez-Sanchez M."/>
            <person name="Wang M."/>
            <person name="Ileperuma N."/>
            <person name="Macnee N."/>
            <person name="Campin R."/>
            <person name="McAtee P."/>
            <person name="Drummond R.S.M."/>
            <person name="Espley R.V."/>
            <person name="Ireland H.S."/>
            <person name="Wu R."/>
            <person name="Atkinson R.G."/>
            <person name="Karunairetnam S."/>
            <person name="Bulley S."/>
            <person name="Chunkath S."/>
            <person name="Hanley Z."/>
            <person name="Storey R."/>
            <person name="Thrimawithana A.H."/>
            <person name="Thomson S."/>
            <person name="David C."/>
            <person name="Testolin R."/>
            <person name="Huang H."/>
            <person name="Hellens R.P."/>
            <person name="Schaffer R.J."/>
        </authorList>
    </citation>
    <scope>NUCLEOTIDE SEQUENCE [LARGE SCALE GENOMIC DNA]</scope>
    <source>
        <strain evidence="8">cv. Red5</strain>
    </source>
</reference>
<dbReference type="GO" id="GO:0008168">
    <property type="term" value="F:methyltransferase activity"/>
    <property type="evidence" value="ECO:0007669"/>
    <property type="project" value="UniProtKB-KW"/>
</dbReference>
<protein>
    <submittedName>
        <fullName evidence="7">Codeine O-demethylase</fullName>
    </submittedName>
</protein>
<comment type="similarity">
    <text evidence="1 5">Belongs to the iron/ascorbate-dependent oxidoreductase family.</text>
</comment>
<comment type="caution">
    <text evidence="7">The sequence shown here is derived from an EMBL/GenBank/DDBJ whole genome shotgun (WGS) entry which is preliminary data.</text>
</comment>
<evidence type="ECO:0000256" key="5">
    <source>
        <dbReference type="RuleBase" id="RU003682"/>
    </source>
</evidence>
<dbReference type="Pfam" id="PF03171">
    <property type="entry name" value="2OG-FeII_Oxy"/>
    <property type="match status" value="1"/>
</dbReference>
<evidence type="ECO:0000313" key="8">
    <source>
        <dbReference type="Proteomes" id="UP000241394"/>
    </source>
</evidence>
<accession>A0A2R6RG80</accession>
<dbReference type="PANTHER" id="PTHR47991">
    <property type="entry name" value="OXOGLUTARATE/IRON-DEPENDENT DIOXYGENASE"/>
    <property type="match status" value="1"/>
</dbReference>
<keyword evidence="7" id="KW-0808">Transferase</keyword>
<dbReference type="OMA" id="CWFPVTI"/>
<dbReference type="InParanoid" id="A0A2R6RG80"/>
<dbReference type="AlphaFoldDB" id="A0A2R6RG80"/>
<dbReference type="EMBL" id="NKQK01000006">
    <property type="protein sequence ID" value="PSS29022.1"/>
    <property type="molecule type" value="Genomic_DNA"/>
</dbReference>
<dbReference type="OrthoDB" id="288590at2759"/>
<evidence type="ECO:0000259" key="6">
    <source>
        <dbReference type="PROSITE" id="PS51471"/>
    </source>
</evidence>
<dbReference type="Gramene" id="PSS29022">
    <property type="protein sequence ID" value="PSS29022"/>
    <property type="gene ID" value="CEY00_Acc06505"/>
</dbReference>
<dbReference type="Pfam" id="PF14226">
    <property type="entry name" value="DIOX_N"/>
    <property type="match status" value="1"/>
</dbReference>
<dbReference type="Proteomes" id="UP000241394">
    <property type="component" value="Chromosome LG6"/>
</dbReference>
<evidence type="ECO:0000256" key="3">
    <source>
        <dbReference type="ARBA" id="ARBA00023002"/>
    </source>
</evidence>
<keyword evidence="3 5" id="KW-0560">Oxidoreductase</keyword>
<dbReference type="InterPro" id="IPR027443">
    <property type="entry name" value="IPNS-like_sf"/>
</dbReference>
<dbReference type="STRING" id="1590841.A0A2R6RG80"/>
<evidence type="ECO:0000313" key="7">
    <source>
        <dbReference type="EMBL" id="PSS29022.1"/>
    </source>
</evidence>
<evidence type="ECO:0000256" key="4">
    <source>
        <dbReference type="ARBA" id="ARBA00023004"/>
    </source>
</evidence>
<dbReference type="SUPFAM" id="SSF51197">
    <property type="entry name" value="Clavaminate synthase-like"/>
    <property type="match status" value="1"/>
</dbReference>
<gene>
    <name evidence="7" type="ORF">CEY00_Acc06505</name>
</gene>
<dbReference type="InterPro" id="IPR044861">
    <property type="entry name" value="IPNS-like_FE2OG_OXY"/>
</dbReference>
<evidence type="ECO:0000256" key="2">
    <source>
        <dbReference type="ARBA" id="ARBA00022723"/>
    </source>
</evidence>
<evidence type="ECO:0000256" key="1">
    <source>
        <dbReference type="ARBA" id="ARBA00008056"/>
    </source>
</evidence>
<dbReference type="InterPro" id="IPR050295">
    <property type="entry name" value="Plant_2OG-oxidoreductases"/>
</dbReference>
<reference evidence="7 8" key="1">
    <citation type="submission" date="2017-07" db="EMBL/GenBank/DDBJ databases">
        <title>An improved, manually edited Actinidia chinensis var. chinensis (kiwifruit) genome highlights the challenges associated with draft genomes and gene prediction in plants.</title>
        <authorList>
            <person name="Pilkington S."/>
            <person name="Crowhurst R."/>
            <person name="Hilario E."/>
            <person name="Nardozza S."/>
            <person name="Fraser L."/>
            <person name="Peng Y."/>
            <person name="Gunaseelan K."/>
            <person name="Simpson R."/>
            <person name="Tahir J."/>
            <person name="Deroles S."/>
            <person name="Templeton K."/>
            <person name="Luo Z."/>
            <person name="Davy M."/>
            <person name="Cheng C."/>
            <person name="Mcneilage M."/>
            <person name="Scaglione D."/>
            <person name="Liu Y."/>
            <person name="Zhang Q."/>
            <person name="Datson P."/>
            <person name="De Silva N."/>
            <person name="Gardiner S."/>
            <person name="Bassett H."/>
            <person name="Chagne D."/>
            <person name="Mccallum J."/>
            <person name="Dzierzon H."/>
            <person name="Deng C."/>
            <person name="Wang Y.-Y."/>
            <person name="Barron N."/>
            <person name="Manako K."/>
            <person name="Bowen J."/>
            <person name="Foster T."/>
            <person name="Erridge Z."/>
            <person name="Tiffin H."/>
            <person name="Waite C."/>
            <person name="Davies K."/>
            <person name="Grierson E."/>
            <person name="Laing W."/>
            <person name="Kirk R."/>
            <person name="Chen X."/>
            <person name="Wood M."/>
            <person name="Montefiori M."/>
            <person name="Brummell D."/>
            <person name="Schwinn K."/>
            <person name="Catanach A."/>
            <person name="Fullerton C."/>
            <person name="Li D."/>
            <person name="Meiyalaghan S."/>
            <person name="Nieuwenhuizen N."/>
            <person name="Read N."/>
            <person name="Prakash R."/>
            <person name="Hunter D."/>
            <person name="Zhang H."/>
            <person name="Mckenzie M."/>
            <person name="Knabel M."/>
            <person name="Harris A."/>
            <person name="Allan A."/>
            <person name="Chen A."/>
            <person name="Janssen B."/>
            <person name="Plunkett B."/>
            <person name="Dwamena C."/>
            <person name="Voogd C."/>
            <person name="Leif D."/>
            <person name="Lafferty D."/>
            <person name="Souleyre E."/>
            <person name="Varkonyi-Gasic E."/>
            <person name="Gambi F."/>
            <person name="Hanley J."/>
            <person name="Yao J.-L."/>
            <person name="Cheung J."/>
            <person name="David K."/>
            <person name="Warren B."/>
            <person name="Marsh K."/>
            <person name="Snowden K."/>
            <person name="Lin-Wang K."/>
            <person name="Brian L."/>
            <person name="Martinez-Sanchez M."/>
            <person name="Wang M."/>
            <person name="Ileperuma N."/>
            <person name="Macnee N."/>
            <person name="Campin R."/>
            <person name="Mcatee P."/>
            <person name="Drummond R."/>
            <person name="Espley R."/>
            <person name="Ireland H."/>
            <person name="Wu R."/>
            <person name="Atkinson R."/>
            <person name="Karunairetnam S."/>
            <person name="Bulley S."/>
            <person name="Chunkath S."/>
            <person name="Hanley Z."/>
            <person name="Storey R."/>
            <person name="Thrimawithana A."/>
            <person name="Thomson S."/>
            <person name="David C."/>
            <person name="Testolin R."/>
        </authorList>
    </citation>
    <scope>NUCLEOTIDE SEQUENCE [LARGE SCALE GENOMIC DNA]</scope>
    <source>
        <strain evidence="8">cv. Red5</strain>
        <tissue evidence="7">Young leaf</tissue>
    </source>
</reference>
<dbReference type="InterPro" id="IPR026992">
    <property type="entry name" value="DIOX_N"/>
</dbReference>
<dbReference type="PROSITE" id="PS51471">
    <property type="entry name" value="FE2OG_OXY"/>
    <property type="match status" value="1"/>
</dbReference>
<keyword evidence="7" id="KW-0489">Methyltransferase</keyword>
<name>A0A2R6RG80_ACTCC</name>